<keyword evidence="3" id="KW-1185">Reference proteome</keyword>
<dbReference type="SUPFAM" id="SSF57196">
    <property type="entry name" value="EGF/Laminin"/>
    <property type="match status" value="1"/>
</dbReference>
<evidence type="ECO:0000256" key="1">
    <source>
        <dbReference type="PROSITE-ProRule" id="PRU00076"/>
    </source>
</evidence>
<dbReference type="PROSITE" id="PS50026">
    <property type="entry name" value="EGF_3"/>
    <property type="match status" value="1"/>
</dbReference>
<accession>A0A8J1XSR2</accession>
<dbReference type="InterPro" id="IPR009030">
    <property type="entry name" value="Growth_fac_rcpt_cys_sf"/>
</dbReference>
<comment type="caution">
    <text evidence="2">The sequence shown here is derived from an EMBL/GenBank/DDBJ whole genome shotgun (WGS) entry which is preliminary data.</text>
</comment>
<dbReference type="PROSITE" id="PS00022">
    <property type="entry name" value="EGF_1"/>
    <property type="match status" value="1"/>
</dbReference>
<evidence type="ECO:0000313" key="3">
    <source>
        <dbReference type="Proteomes" id="UP000749559"/>
    </source>
</evidence>
<feature type="non-terminal residue" evidence="2">
    <location>
        <position position="302"/>
    </location>
</feature>
<dbReference type="InterPro" id="IPR000742">
    <property type="entry name" value="EGF"/>
</dbReference>
<dbReference type="SUPFAM" id="SSF57184">
    <property type="entry name" value="Growth factor receptor domain"/>
    <property type="match status" value="1"/>
</dbReference>
<keyword evidence="1" id="KW-1015">Disulfide bond</keyword>
<reference evidence="2" key="1">
    <citation type="submission" date="2022-03" db="EMBL/GenBank/DDBJ databases">
        <authorList>
            <person name="Martin C."/>
        </authorList>
    </citation>
    <scope>NUCLEOTIDE SEQUENCE</scope>
</reference>
<dbReference type="Proteomes" id="UP000749559">
    <property type="component" value="Unassembled WGS sequence"/>
</dbReference>
<gene>
    <name evidence="2" type="ORF">OFUS_LOCUS21494</name>
</gene>
<sequence>MHFAGIARVCLLFFLLCILGETHALTPEEVAWKQEYILQGLKSSELGVTIDSISALQVRTNNFLEAIDDILIALDKEIVKRTVKHARKYYRRMRTATGDFGESRPPLIVEAFVDNEARLHQLRRSSNRMLSMIMKLREETNNVNQSVKAYETSKNTLVERTYDFCMFPVCGINGRCVIWMDGNYCNCRPHYTGTYCEIKTEERCPQKCMGKIGMDPAPCLIQYDFQTCACPDKFMTDGSSCVQINPPPQWYNPPQETECPSSLSCKGTVNGAAPPCFLVNSNGLIQCKCPDDPIYIDPDTGM</sequence>
<evidence type="ECO:0000313" key="2">
    <source>
        <dbReference type="EMBL" id="CAH1797159.1"/>
    </source>
</evidence>
<protein>
    <submittedName>
        <fullName evidence="2">Uncharacterized protein</fullName>
    </submittedName>
</protein>
<keyword evidence="1" id="KW-0245">EGF-like domain</keyword>
<proteinExistence type="predicted"/>
<organism evidence="2 3">
    <name type="scientific">Owenia fusiformis</name>
    <name type="common">Polychaete worm</name>
    <dbReference type="NCBI Taxonomy" id="6347"/>
    <lineage>
        <taxon>Eukaryota</taxon>
        <taxon>Metazoa</taxon>
        <taxon>Spiralia</taxon>
        <taxon>Lophotrochozoa</taxon>
        <taxon>Annelida</taxon>
        <taxon>Polychaeta</taxon>
        <taxon>Sedentaria</taxon>
        <taxon>Canalipalpata</taxon>
        <taxon>Sabellida</taxon>
        <taxon>Oweniida</taxon>
        <taxon>Oweniidae</taxon>
        <taxon>Owenia</taxon>
    </lineage>
</organism>
<dbReference type="EMBL" id="CAIIXF020000010">
    <property type="protein sequence ID" value="CAH1797159.1"/>
    <property type="molecule type" value="Genomic_DNA"/>
</dbReference>
<dbReference type="Gene3D" id="2.10.25.10">
    <property type="entry name" value="Laminin"/>
    <property type="match status" value="1"/>
</dbReference>
<feature type="disulfide bond" evidence="1">
    <location>
        <begin position="187"/>
        <end position="196"/>
    </location>
</feature>
<comment type="caution">
    <text evidence="1">Lacks conserved residue(s) required for the propagation of feature annotation.</text>
</comment>
<dbReference type="AlphaFoldDB" id="A0A8J1XSR2"/>
<name>A0A8J1XSR2_OWEFU</name>